<organism evidence="3 4">
    <name type="scientific">Potamilus streckersoni</name>
    <dbReference type="NCBI Taxonomy" id="2493646"/>
    <lineage>
        <taxon>Eukaryota</taxon>
        <taxon>Metazoa</taxon>
        <taxon>Spiralia</taxon>
        <taxon>Lophotrochozoa</taxon>
        <taxon>Mollusca</taxon>
        <taxon>Bivalvia</taxon>
        <taxon>Autobranchia</taxon>
        <taxon>Heteroconchia</taxon>
        <taxon>Palaeoheterodonta</taxon>
        <taxon>Unionida</taxon>
        <taxon>Unionoidea</taxon>
        <taxon>Unionidae</taxon>
        <taxon>Ambleminae</taxon>
        <taxon>Lampsilini</taxon>
        <taxon>Potamilus</taxon>
    </lineage>
</organism>
<gene>
    <name evidence="3" type="ORF">CHS0354_014279</name>
</gene>
<feature type="domain" description="Fibronectin type-III" evidence="2">
    <location>
        <begin position="29"/>
        <end position="121"/>
    </location>
</feature>
<evidence type="ECO:0000259" key="2">
    <source>
        <dbReference type="PROSITE" id="PS50853"/>
    </source>
</evidence>
<protein>
    <recommendedName>
        <fullName evidence="2">Fibronectin type-III domain-containing protein</fullName>
    </recommendedName>
</protein>
<keyword evidence="1" id="KW-0472">Membrane</keyword>
<dbReference type="PROSITE" id="PS50853">
    <property type="entry name" value="FN3"/>
    <property type="match status" value="1"/>
</dbReference>
<proteinExistence type="predicted"/>
<evidence type="ECO:0000313" key="3">
    <source>
        <dbReference type="EMBL" id="KAK3593748.1"/>
    </source>
</evidence>
<keyword evidence="4" id="KW-1185">Reference proteome</keyword>
<dbReference type="EMBL" id="JAEAOA010000884">
    <property type="protein sequence ID" value="KAK3593748.1"/>
    <property type="molecule type" value="Genomic_DNA"/>
</dbReference>
<dbReference type="Pfam" id="PF00041">
    <property type="entry name" value="fn3"/>
    <property type="match status" value="1"/>
</dbReference>
<sequence length="157" mass="17475">MLECNPIDSLNKHKETEQAVQIGSSAMQFFDGLVVETIDQTTILLDWTSCCQDMALKGYIIRCKKMNNSSCNEIFVPPGITSYTITGLEPNTEYKLCIDAVDQCSQVICSSGNMTQTTDPLFKERRRHAVPYIAVLMAICLLIAAAVVPLLFLLKYV</sequence>
<dbReference type="Proteomes" id="UP001195483">
    <property type="component" value="Unassembled WGS sequence"/>
</dbReference>
<evidence type="ECO:0000256" key="1">
    <source>
        <dbReference type="SAM" id="Phobius"/>
    </source>
</evidence>
<keyword evidence="1" id="KW-0812">Transmembrane</keyword>
<dbReference type="Gene3D" id="2.60.40.10">
    <property type="entry name" value="Immunoglobulins"/>
    <property type="match status" value="1"/>
</dbReference>
<reference evidence="3" key="2">
    <citation type="journal article" date="2021" name="Genome Biol. Evol.">
        <title>Developing a high-quality reference genome for a parasitic bivalve with doubly uniparental inheritance (Bivalvia: Unionida).</title>
        <authorList>
            <person name="Smith C.H."/>
        </authorList>
    </citation>
    <scope>NUCLEOTIDE SEQUENCE</scope>
    <source>
        <strain evidence="3">CHS0354</strain>
        <tissue evidence="3">Mantle</tissue>
    </source>
</reference>
<comment type="caution">
    <text evidence="3">The sequence shown here is derived from an EMBL/GenBank/DDBJ whole genome shotgun (WGS) entry which is preliminary data.</text>
</comment>
<dbReference type="InterPro" id="IPR003961">
    <property type="entry name" value="FN3_dom"/>
</dbReference>
<dbReference type="SUPFAM" id="SSF49265">
    <property type="entry name" value="Fibronectin type III"/>
    <property type="match status" value="1"/>
</dbReference>
<keyword evidence="1" id="KW-1133">Transmembrane helix</keyword>
<name>A0AAE0SL63_9BIVA</name>
<reference evidence="3" key="1">
    <citation type="journal article" date="2021" name="Genome Biol. Evol.">
        <title>A High-Quality Reference Genome for a Parasitic Bivalve with Doubly Uniparental Inheritance (Bivalvia: Unionida).</title>
        <authorList>
            <person name="Smith C.H."/>
        </authorList>
    </citation>
    <scope>NUCLEOTIDE SEQUENCE</scope>
    <source>
        <strain evidence="3">CHS0354</strain>
    </source>
</reference>
<dbReference type="AlphaFoldDB" id="A0AAE0SL63"/>
<dbReference type="InterPro" id="IPR013783">
    <property type="entry name" value="Ig-like_fold"/>
</dbReference>
<dbReference type="CDD" id="cd00063">
    <property type="entry name" value="FN3"/>
    <property type="match status" value="1"/>
</dbReference>
<reference evidence="3" key="3">
    <citation type="submission" date="2023-05" db="EMBL/GenBank/DDBJ databases">
        <authorList>
            <person name="Smith C.H."/>
        </authorList>
    </citation>
    <scope>NUCLEOTIDE SEQUENCE</scope>
    <source>
        <strain evidence="3">CHS0354</strain>
        <tissue evidence="3">Mantle</tissue>
    </source>
</reference>
<dbReference type="InterPro" id="IPR036116">
    <property type="entry name" value="FN3_sf"/>
</dbReference>
<accession>A0AAE0SL63</accession>
<feature type="transmembrane region" description="Helical" evidence="1">
    <location>
        <begin position="132"/>
        <end position="154"/>
    </location>
</feature>
<evidence type="ECO:0000313" key="4">
    <source>
        <dbReference type="Proteomes" id="UP001195483"/>
    </source>
</evidence>